<evidence type="ECO:0000259" key="1">
    <source>
        <dbReference type="SMART" id="SM00909"/>
    </source>
</evidence>
<dbReference type="SMART" id="SM00909">
    <property type="entry name" value="Germane"/>
    <property type="match status" value="2"/>
</dbReference>
<feature type="domain" description="GerMN" evidence="1">
    <location>
        <begin position="62"/>
        <end position="147"/>
    </location>
</feature>
<name>A0A9D2D527_9FIRM</name>
<comment type="caution">
    <text evidence="2">The sequence shown here is derived from an EMBL/GenBank/DDBJ whole genome shotgun (WGS) entry which is preliminary data.</text>
</comment>
<proteinExistence type="predicted"/>
<feature type="domain" description="GerMN" evidence="1">
    <location>
        <begin position="203"/>
        <end position="289"/>
    </location>
</feature>
<dbReference type="Proteomes" id="UP000824024">
    <property type="component" value="Unassembled WGS sequence"/>
</dbReference>
<organism evidence="2 3">
    <name type="scientific">Candidatus Eubacterium avistercoris</name>
    <dbReference type="NCBI Taxonomy" id="2838567"/>
    <lineage>
        <taxon>Bacteria</taxon>
        <taxon>Bacillati</taxon>
        <taxon>Bacillota</taxon>
        <taxon>Clostridia</taxon>
        <taxon>Eubacteriales</taxon>
        <taxon>Eubacteriaceae</taxon>
        <taxon>Eubacterium</taxon>
    </lineage>
</organism>
<reference evidence="2" key="2">
    <citation type="submission" date="2021-04" db="EMBL/GenBank/DDBJ databases">
        <authorList>
            <person name="Gilroy R."/>
        </authorList>
    </citation>
    <scope>NUCLEOTIDE SEQUENCE</scope>
    <source>
        <strain evidence="2">CHK192-9172</strain>
    </source>
</reference>
<evidence type="ECO:0000313" key="3">
    <source>
        <dbReference type="Proteomes" id="UP000824024"/>
    </source>
</evidence>
<accession>A0A9D2D527</accession>
<dbReference type="PROSITE" id="PS51257">
    <property type="entry name" value="PROKAR_LIPOPROTEIN"/>
    <property type="match status" value="1"/>
</dbReference>
<dbReference type="AlphaFoldDB" id="A0A9D2D527"/>
<dbReference type="Pfam" id="PF10646">
    <property type="entry name" value="Germane"/>
    <property type="match status" value="2"/>
</dbReference>
<dbReference type="EMBL" id="DXCH01000315">
    <property type="protein sequence ID" value="HIZ08601.1"/>
    <property type="molecule type" value="Genomic_DNA"/>
</dbReference>
<sequence length="325" mass="36427">MKKRLKTGKMLVLFLTVIALFVLAGCGAGSKSGFQIYYLTEDGTGLVGRSYEMESSGTENQIREIIDQLSEKSKEVDYVNLFPQDVRIEKYQLDDKVLKLYFNKAYEKMDPVEEVLCRGGIVRTFLQLEGVEGVSFYVDNATLTDVNGDIVGVMTQDSFADNPGKNIKNIQETELTLYFASKDGKGLTKEVQKVYYNSNTSVEKLAVERLMKQPETEGAKSAIPEGTHLINVSVLDGVCLVNFDEGFLVQNYDIAEPVVIYSIVDSLTELPSVNTVQISVNGETNMTYREDYSLSKQYERNLDLVTEENQDVNIIVEERGEKGEN</sequence>
<dbReference type="InterPro" id="IPR019606">
    <property type="entry name" value="GerMN"/>
</dbReference>
<evidence type="ECO:0000313" key="2">
    <source>
        <dbReference type="EMBL" id="HIZ08601.1"/>
    </source>
</evidence>
<reference evidence="2" key="1">
    <citation type="journal article" date="2021" name="PeerJ">
        <title>Extensive microbial diversity within the chicken gut microbiome revealed by metagenomics and culture.</title>
        <authorList>
            <person name="Gilroy R."/>
            <person name="Ravi A."/>
            <person name="Getino M."/>
            <person name="Pursley I."/>
            <person name="Horton D.L."/>
            <person name="Alikhan N.F."/>
            <person name="Baker D."/>
            <person name="Gharbi K."/>
            <person name="Hall N."/>
            <person name="Watson M."/>
            <person name="Adriaenssens E.M."/>
            <person name="Foster-Nyarko E."/>
            <person name="Jarju S."/>
            <person name="Secka A."/>
            <person name="Antonio M."/>
            <person name="Oren A."/>
            <person name="Chaudhuri R.R."/>
            <person name="La Ragione R."/>
            <person name="Hildebrand F."/>
            <person name="Pallen M.J."/>
        </authorList>
    </citation>
    <scope>NUCLEOTIDE SEQUENCE</scope>
    <source>
        <strain evidence="2">CHK192-9172</strain>
    </source>
</reference>
<gene>
    <name evidence="2" type="ORF">IAA08_11795</name>
</gene>
<protein>
    <submittedName>
        <fullName evidence="2">GerMN domain-containing protein</fullName>
    </submittedName>
</protein>